<protein>
    <submittedName>
        <fullName evidence="1">Uncharacterized protein</fullName>
    </submittedName>
</protein>
<proteinExistence type="predicted"/>
<accession>A0A2P2NJ96</accession>
<dbReference type="EMBL" id="GGEC01062020">
    <property type="protein sequence ID" value="MBX42504.1"/>
    <property type="molecule type" value="Transcribed_RNA"/>
</dbReference>
<name>A0A2P2NJ96_RHIMU</name>
<sequence>MKPSLKTHVSTSWSNYHIVISKLFWKTKVEPTTICDFVISIFLAVVLC</sequence>
<dbReference type="AlphaFoldDB" id="A0A2P2NJ96"/>
<organism evidence="1">
    <name type="scientific">Rhizophora mucronata</name>
    <name type="common">Asiatic mangrove</name>
    <dbReference type="NCBI Taxonomy" id="61149"/>
    <lineage>
        <taxon>Eukaryota</taxon>
        <taxon>Viridiplantae</taxon>
        <taxon>Streptophyta</taxon>
        <taxon>Embryophyta</taxon>
        <taxon>Tracheophyta</taxon>
        <taxon>Spermatophyta</taxon>
        <taxon>Magnoliopsida</taxon>
        <taxon>eudicotyledons</taxon>
        <taxon>Gunneridae</taxon>
        <taxon>Pentapetalae</taxon>
        <taxon>rosids</taxon>
        <taxon>fabids</taxon>
        <taxon>Malpighiales</taxon>
        <taxon>Rhizophoraceae</taxon>
        <taxon>Rhizophora</taxon>
    </lineage>
</organism>
<reference evidence="1" key="1">
    <citation type="submission" date="2018-02" db="EMBL/GenBank/DDBJ databases">
        <title>Rhizophora mucronata_Transcriptome.</title>
        <authorList>
            <person name="Meera S.P."/>
            <person name="Sreeshan A."/>
            <person name="Augustine A."/>
        </authorList>
    </citation>
    <scope>NUCLEOTIDE SEQUENCE</scope>
    <source>
        <tissue evidence="1">Leaf</tissue>
    </source>
</reference>
<evidence type="ECO:0000313" key="1">
    <source>
        <dbReference type="EMBL" id="MBX42504.1"/>
    </source>
</evidence>